<gene>
    <name evidence="8" type="ORF">OG515_17930</name>
</gene>
<dbReference type="PROSITE" id="PS51198">
    <property type="entry name" value="UVRD_HELICASE_ATP_BIND"/>
    <property type="match status" value="1"/>
</dbReference>
<keyword evidence="9" id="KW-1185">Reference proteome</keyword>
<keyword evidence="3 5" id="KW-0347">Helicase</keyword>
<dbReference type="RefSeq" id="WP_329399957.1">
    <property type="nucleotide sequence ID" value="NZ_CP109019.1"/>
</dbReference>
<evidence type="ECO:0000259" key="7">
    <source>
        <dbReference type="PROSITE" id="PS51198"/>
    </source>
</evidence>
<name>A0ABZ1XLQ6_9ACTN</name>
<reference evidence="8" key="1">
    <citation type="submission" date="2022-10" db="EMBL/GenBank/DDBJ databases">
        <title>The complete genomes of actinobacterial strains from the NBC collection.</title>
        <authorList>
            <person name="Joergensen T.S."/>
            <person name="Alvarez Arevalo M."/>
            <person name="Sterndorff E.B."/>
            <person name="Faurdal D."/>
            <person name="Vuksanovic O."/>
            <person name="Mourched A.-S."/>
            <person name="Charusanti P."/>
            <person name="Shaw S."/>
            <person name="Blin K."/>
            <person name="Weber T."/>
        </authorList>
    </citation>
    <scope>NUCLEOTIDE SEQUENCE</scope>
    <source>
        <strain evidence="8">NBC_00668</strain>
    </source>
</reference>
<evidence type="ECO:0000256" key="4">
    <source>
        <dbReference type="ARBA" id="ARBA00022840"/>
    </source>
</evidence>
<dbReference type="EMBL" id="CP109019">
    <property type="protein sequence ID" value="WUT83936.1"/>
    <property type="molecule type" value="Genomic_DNA"/>
</dbReference>
<keyword evidence="1 5" id="KW-0547">Nucleotide-binding</keyword>
<dbReference type="Gene3D" id="3.40.50.300">
    <property type="entry name" value="P-loop containing nucleotide triphosphate hydrolases"/>
    <property type="match status" value="2"/>
</dbReference>
<evidence type="ECO:0000256" key="3">
    <source>
        <dbReference type="ARBA" id="ARBA00022806"/>
    </source>
</evidence>
<feature type="region of interest" description="Disordered" evidence="6">
    <location>
        <begin position="1"/>
        <end position="25"/>
    </location>
</feature>
<dbReference type="PANTHER" id="PTHR11070:SF45">
    <property type="entry name" value="DNA 3'-5' HELICASE"/>
    <property type="match status" value="1"/>
</dbReference>
<evidence type="ECO:0000256" key="1">
    <source>
        <dbReference type="ARBA" id="ARBA00022741"/>
    </source>
</evidence>
<keyword evidence="2 5" id="KW-0378">Hydrolase</keyword>
<evidence type="ECO:0000313" key="8">
    <source>
        <dbReference type="EMBL" id="WUT83936.1"/>
    </source>
</evidence>
<keyword evidence="4 5" id="KW-0067">ATP-binding</keyword>
<dbReference type="Proteomes" id="UP001432060">
    <property type="component" value="Chromosome"/>
</dbReference>
<feature type="domain" description="UvrD-like helicase ATP-binding" evidence="7">
    <location>
        <begin position="188"/>
        <end position="532"/>
    </location>
</feature>
<dbReference type="InterPro" id="IPR014016">
    <property type="entry name" value="UvrD-like_ATP-bd"/>
</dbReference>
<accession>A0ABZ1XLQ6</accession>
<dbReference type="SUPFAM" id="SSF52540">
    <property type="entry name" value="P-loop containing nucleoside triphosphate hydrolases"/>
    <property type="match status" value="1"/>
</dbReference>
<evidence type="ECO:0000256" key="6">
    <source>
        <dbReference type="SAM" id="MobiDB-lite"/>
    </source>
</evidence>
<proteinExistence type="predicted"/>
<dbReference type="InterPro" id="IPR000212">
    <property type="entry name" value="DNA_helicase_UvrD/REP"/>
</dbReference>
<feature type="binding site" evidence="5">
    <location>
        <begin position="209"/>
        <end position="216"/>
    </location>
    <ligand>
        <name>ATP</name>
        <dbReference type="ChEBI" id="CHEBI:30616"/>
    </ligand>
</feature>
<evidence type="ECO:0000256" key="2">
    <source>
        <dbReference type="ARBA" id="ARBA00022801"/>
    </source>
</evidence>
<dbReference type="PANTHER" id="PTHR11070">
    <property type="entry name" value="UVRD / RECB / PCRA DNA HELICASE FAMILY MEMBER"/>
    <property type="match status" value="1"/>
</dbReference>
<evidence type="ECO:0000256" key="5">
    <source>
        <dbReference type="PROSITE-ProRule" id="PRU00560"/>
    </source>
</evidence>
<sequence length="687" mass="74809">MSTHDHDPDHDPEDPLSRERAHLSESRAALRAMREDVENLDIKDVTANWVNAAVLQRQIDDRIKALADLSHTPLFFGRLDYLHAPGAELAEGAEGERFYIGRRHVHDAEGDPMVIDWRAPVSQPFYRASKKDPQDIGLRRRFGYTGGDLTAYEDEHLTDPAEAATTSKLLQAEIERPRVGPMRDIVATIQPEQDEIVRSGLGGSVCVQGGPGTGKTAVGLHRVAYLLYAHRERLARTGTLVIGPNASFLHYIEQVLPALGELEVKQATVDDLVAHVEVKGADDAPAAIVKGDARMAEVLRRAVRSHVTIPTEPLVVVRGSRRWRVPAYELEEIVRELQERDIRYGAARDALPQRIAHTVLVRMEQAGEAPDDRVQDAVARNTAVKAAVKAIWPPVDPAKLVLRLLSDPDFLAEHAEDVLTPDEQKTILWAKPARSVKSAKWSAADAVLIDEANDLVARTHSLGHVVIDEAQDLSPMQYRAVGRRCSTGSATVLGDLAQGTTPWATASWDEALRHLGKADAVVEELTAGFRVPREVIAYASRLLPSISPGLAPVESVRETPGSLDVRLSTDLDADVIAACRESLEHEGSIGLIAADARIPALAEALMAAGLPFLAPGEETTTESRLTLVPASLAKGLEYDYVVLDEPAAVVDGEPDERTGLRRLYVALTRAVSGLTVLHAAKLPDQLT</sequence>
<evidence type="ECO:0000313" key="9">
    <source>
        <dbReference type="Proteomes" id="UP001432060"/>
    </source>
</evidence>
<dbReference type="InterPro" id="IPR027417">
    <property type="entry name" value="P-loop_NTPase"/>
</dbReference>
<organism evidence="8 9">
    <name type="scientific">Streptomyces melanogenes</name>
    <dbReference type="NCBI Taxonomy" id="67326"/>
    <lineage>
        <taxon>Bacteria</taxon>
        <taxon>Bacillati</taxon>
        <taxon>Actinomycetota</taxon>
        <taxon>Actinomycetes</taxon>
        <taxon>Kitasatosporales</taxon>
        <taxon>Streptomycetaceae</taxon>
        <taxon>Streptomyces</taxon>
    </lineage>
</organism>
<protein>
    <submittedName>
        <fullName evidence="8">AAA family ATPase</fullName>
    </submittedName>
</protein>